<gene>
    <name evidence="2" type="ORF">GQS65_08260</name>
</gene>
<sequence length="118" mass="13467">MQTTGSIDIDNELSEKASVSVKTRHLSADIPETRRDRRNTPAQPVEDDTSDPTEHDIAVASGERRVLKGVMEKPGSYYIIVKTETMHKAKYFEFKQRRYAWFALTEDEIESGTARFGE</sequence>
<dbReference type="AlphaFoldDB" id="A0A6B0GIL6"/>
<dbReference type="EMBL" id="WSZK01000015">
    <property type="protein sequence ID" value="MWG34480.1"/>
    <property type="molecule type" value="Genomic_DNA"/>
</dbReference>
<protein>
    <submittedName>
        <fullName evidence="2">Uncharacterized protein</fullName>
    </submittedName>
</protein>
<feature type="compositionally biased region" description="Basic and acidic residues" evidence="1">
    <location>
        <begin position="52"/>
        <end position="61"/>
    </location>
</feature>
<dbReference type="Proteomes" id="UP000451471">
    <property type="component" value="Unassembled WGS sequence"/>
</dbReference>
<evidence type="ECO:0000256" key="1">
    <source>
        <dbReference type="SAM" id="MobiDB-lite"/>
    </source>
</evidence>
<comment type="caution">
    <text evidence="2">The sequence shown here is derived from an EMBL/GenBank/DDBJ whole genome shotgun (WGS) entry which is preliminary data.</text>
</comment>
<keyword evidence="3" id="KW-1185">Reference proteome</keyword>
<organism evidence="2 3">
    <name type="scientific">Halomarina oriensis</name>
    <dbReference type="NCBI Taxonomy" id="671145"/>
    <lineage>
        <taxon>Archaea</taxon>
        <taxon>Methanobacteriati</taxon>
        <taxon>Methanobacteriota</taxon>
        <taxon>Stenosarchaea group</taxon>
        <taxon>Halobacteria</taxon>
        <taxon>Halobacteriales</taxon>
        <taxon>Natronomonadaceae</taxon>
        <taxon>Halomarina</taxon>
    </lineage>
</organism>
<evidence type="ECO:0000313" key="3">
    <source>
        <dbReference type="Proteomes" id="UP000451471"/>
    </source>
</evidence>
<accession>A0A6B0GIL6</accession>
<reference evidence="2 3" key="1">
    <citation type="submission" date="2019-12" db="EMBL/GenBank/DDBJ databases">
        <title>Halocatena pleomorpha gen. nov. sp. nov., an extremely halophilic archaeon of family Halobacteriaceae isolated from saltpan soil.</title>
        <authorList>
            <person name="Pal Y."/>
            <person name="Verma A."/>
            <person name="Krishnamurthi S."/>
            <person name="Kumar P."/>
        </authorList>
    </citation>
    <scope>NUCLEOTIDE SEQUENCE [LARGE SCALE GENOMIC DNA]</scope>
    <source>
        <strain evidence="2 3">JCM 16495</strain>
    </source>
</reference>
<feature type="region of interest" description="Disordered" evidence="1">
    <location>
        <begin position="1"/>
        <end position="61"/>
    </location>
</feature>
<evidence type="ECO:0000313" key="2">
    <source>
        <dbReference type="EMBL" id="MWG34480.1"/>
    </source>
</evidence>
<dbReference type="RefSeq" id="WP_158204159.1">
    <property type="nucleotide sequence ID" value="NZ_WSZK01000015.1"/>
</dbReference>
<name>A0A6B0GIL6_9EURY</name>
<proteinExistence type="predicted"/>